<evidence type="ECO:0000256" key="2">
    <source>
        <dbReference type="SAM" id="Phobius"/>
    </source>
</evidence>
<dbReference type="InterPro" id="IPR018682">
    <property type="entry name" value="DUF2167_membr"/>
</dbReference>
<sequence>MMKPVFMFAALALATTAAATTPATKPLTYQTGTITLLGGKATLTTGTTLRYLNAEGARRVIVDEWGNPPEAAEGTLGMIVPAGTDPGTRDGWGVVVTESKDGHVSDSDAAKTNYDQLMKDMQAATQDSNAEREKAGYGTLDLVGWADPPRYDAATHKMYWAKELAFSDNEHHTLNYAVRILGRDDVLELNAVAGMEQLPQIKKDMAAMLSQVSFTAGSRYEDFDGSTDKLAAYGVAGLVGVVAAKKIGLLALLPLLLKKGWIVLLAGLAAFRRLFGRKGAAQA</sequence>
<feature type="coiled-coil region" evidence="1">
    <location>
        <begin position="107"/>
        <end position="134"/>
    </location>
</feature>
<dbReference type="AlphaFoldDB" id="A0A7W8NPW0"/>
<proteinExistence type="predicted"/>
<keyword evidence="2" id="KW-0812">Transmembrane</keyword>
<feature type="chain" id="PRO_5031513542" evidence="3">
    <location>
        <begin position="20"/>
        <end position="283"/>
    </location>
</feature>
<feature type="transmembrane region" description="Helical" evidence="2">
    <location>
        <begin position="247"/>
        <end position="271"/>
    </location>
</feature>
<keyword evidence="3" id="KW-0732">Signal</keyword>
<keyword evidence="2" id="KW-0472">Membrane</keyword>
<evidence type="ECO:0000313" key="4">
    <source>
        <dbReference type="EMBL" id="MBB5376190.1"/>
    </source>
</evidence>
<protein>
    <submittedName>
        <fullName evidence="4">Putative membrane-anchored protein</fullName>
    </submittedName>
</protein>
<evidence type="ECO:0000256" key="1">
    <source>
        <dbReference type="SAM" id="Coils"/>
    </source>
</evidence>
<comment type="caution">
    <text evidence="4">The sequence shown here is derived from an EMBL/GenBank/DDBJ whole genome shotgun (WGS) entry which is preliminary data.</text>
</comment>
<organism evidence="4 5">
    <name type="scientific">Deinococcus metalli</name>
    <dbReference type="NCBI Taxonomy" id="1141878"/>
    <lineage>
        <taxon>Bacteria</taxon>
        <taxon>Thermotogati</taxon>
        <taxon>Deinococcota</taxon>
        <taxon>Deinococci</taxon>
        <taxon>Deinococcales</taxon>
        <taxon>Deinococcaceae</taxon>
        <taxon>Deinococcus</taxon>
    </lineage>
</organism>
<name>A0A7W8NPW0_9DEIO</name>
<dbReference type="Proteomes" id="UP000539473">
    <property type="component" value="Unassembled WGS sequence"/>
</dbReference>
<reference evidence="4 5" key="1">
    <citation type="submission" date="2020-08" db="EMBL/GenBank/DDBJ databases">
        <title>Genomic Encyclopedia of Type Strains, Phase IV (KMG-IV): sequencing the most valuable type-strain genomes for metagenomic binning, comparative biology and taxonomic classification.</title>
        <authorList>
            <person name="Goeker M."/>
        </authorList>
    </citation>
    <scope>NUCLEOTIDE SEQUENCE [LARGE SCALE GENOMIC DNA]</scope>
    <source>
        <strain evidence="4 5">DSM 27521</strain>
    </source>
</reference>
<keyword evidence="2" id="KW-1133">Transmembrane helix</keyword>
<dbReference type="Pfam" id="PF09935">
    <property type="entry name" value="DUF2167"/>
    <property type="match status" value="1"/>
</dbReference>
<accession>A0A7W8NPW0</accession>
<evidence type="ECO:0000256" key="3">
    <source>
        <dbReference type="SAM" id="SignalP"/>
    </source>
</evidence>
<dbReference type="EMBL" id="JACHFK010000003">
    <property type="protein sequence ID" value="MBB5376190.1"/>
    <property type="molecule type" value="Genomic_DNA"/>
</dbReference>
<evidence type="ECO:0000313" key="5">
    <source>
        <dbReference type="Proteomes" id="UP000539473"/>
    </source>
</evidence>
<gene>
    <name evidence="4" type="ORF">HNQ07_001647</name>
</gene>
<feature type="signal peptide" evidence="3">
    <location>
        <begin position="1"/>
        <end position="19"/>
    </location>
</feature>
<keyword evidence="1" id="KW-0175">Coiled coil</keyword>